<dbReference type="Gene3D" id="3.40.50.720">
    <property type="entry name" value="NAD(P)-binding Rossmann-like Domain"/>
    <property type="match status" value="1"/>
</dbReference>
<accession>A0AB39I4H8</accession>
<dbReference type="RefSeq" id="WP_045179957.1">
    <property type="nucleotide sequence ID" value="NZ_CP162607.1"/>
</dbReference>
<dbReference type="EC" id="1.-.-.-" evidence="3"/>
<dbReference type="AlphaFoldDB" id="A0AB39I4H8"/>
<dbReference type="PANTHER" id="PTHR44196:SF1">
    <property type="entry name" value="DEHYDROGENASE_REDUCTASE SDR FAMILY MEMBER 7B"/>
    <property type="match status" value="1"/>
</dbReference>
<dbReference type="SUPFAM" id="SSF51735">
    <property type="entry name" value="NAD(P)-binding Rossmann-fold domains"/>
    <property type="match status" value="1"/>
</dbReference>
<gene>
    <name evidence="3" type="ORF">AB4Y39_07595</name>
</gene>
<evidence type="ECO:0000256" key="1">
    <source>
        <dbReference type="ARBA" id="ARBA00006484"/>
    </source>
</evidence>
<sequence length="239" mass="25850">MRTMVVGASKGLGRALIEGLGEAGDSLIGVSRSRPEGLVAQPGVQLQWIEADLLQPVQAVEILEQALKEQGLDTLIYNLGIWEQKAFTSAYDFLTDDDAQIQAIVTCNISAPLLLLKRLLPRLLQSSRPRIILTGSTSGLAGSGRPEVAFGASKFALRGIADTLREGYRQQGLGVTCLNLGYLNTDDPLATPREEAEQRGEGQLIPLHDVVQVVRMALSLSSASFVRELTLPAIQDERF</sequence>
<keyword evidence="2 3" id="KW-0560">Oxidoreductase</keyword>
<dbReference type="CDD" id="cd05233">
    <property type="entry name" value="SDR_c"/>
    <property type="match status" value="1"/>
</dbReference>
<dbReference type="GO" id="GO:0016491">
    <property type="term" value="F:oxidoreductase activity"/>
    <property type="evidence" value="ECO:0007669"/>
    <property type="project" value="UniProtKB-KW"/>
</dbReference>
<reference evidence="3" key="1">
    <citation type="submission" date="2024-07" db="EMBL/GenBank/DDBJ databases">
        <title>Identification and characteristics of a novel species of coltsfoot's symbiotic bacteria.</title>
        <authorList>
            <person name="Juszczyk A."/>
            <person name="Jasielczuk I."/>
            <person name="Gurgul A."/>
            <person name="Rogala M."/>
            <person name="Kowalczyk A."/>
            <person name="Szmatola T."/>
            <person name="Kosecka-Strojek M."/>
            <person name="Arent Z."/>
            <person name="Latowski D."/>
        </authorList>
    </citation>
    <scope>NUCLEOTIDE SEQUENCE</scope>
    <source>
        <strain evidence="3">Hg7Tf</strain>
    </source>
</reference>
<dbReference type="Pfam" id="PF00106">
    <property type="entry name" value="adh_short"/>
    <property type="match status" value="1"/>
</dbReference>
<dbReference type="InterPro" id="IPR002347">
    <property type="entry name" value="SDR_fam"/>
</dbReference>
<organism evidence="3">
    <name type="scientific">Pseudomonas sp. Hg7Tf</name>
    <dbReference type="NCBI Taxonomy" id="3236988"/>
    <lineage>
        <taxon>Bacteria</taxon>
        <taxon>Pseudomonadati</taxon>
        <taxon>Pseudomonadota</taxon>
        <taxon>Gammaproteobacteria</taxon>
        <taxon>Pseudomonadales</taxon>
        <taxon>Pseudomonadaceae</taxon>
        <taxon>Pseudomonas</taxon>
    </lineage>
</organism>
<proteinExistence type="inferred from homology"/>
<name>A0AB39I4H8_9PSED</name>
<protein>
    <submittedName>
        <fullName evidence="3">SDR family NAD(P)-dependent oxidoreductase</fullName>
        <ecNumber evidence="3">1.-.-.-</ecNumber>
    </submittedName>
</protein>
<dbReference type="GO" id="GO:0016020">
    <property type="term" value="C:membrane"/>
    <property type="evidence" value="ECO:0007669"/>
    <property type="project" value="TreeGrafter"/>
</dbReference>
<evidence type="ECO:0000313" key="3">
    <source>
        <dbReference type="EMBL" id="XDK38517.1"/>
    </source>
</evidence>
<comment type="similarity">
    <text evidence="1">Belongs to the short-chain dehydrogenases/reductases (SDR) family.</text>
</comment>
<dbReference type="PANTHER" id="PTHR44196">
    <property type="entry name" value="DEHYDROGENASE/REDUCTASE SDR FAMILY MEMBER 7B"/>
    <property type="match status" value="1"/>
</dbReference>
<dbReference type="EMBL" id="CP162607">
    <property type="protein sequence ID" value="XDK38517.1"/>
    <property type="molecule type" value="Genomic_DNA"/>
</dbReference>
<evidence type="ECO:0000256" key="2">
    <source>
        <dbReference type="ARBA" id="ARBA00023002"/>
    </source>
</evidence>
<dbReference type="InterPro" id="IPR036291">
    <property type="entry name" value="NAD(P)-bd_dom_sf"/>
</dbReference>
<dbReference type="PRINTS" id="PR00081">
    <property type="entry name" value="GDHRDH"/>
</dbReference>